<evidence type="ECO:0008006" key="3">
    <source>
        <dbReference type="Google" id="ProtNLM"/>
    </source>
</evidence>
<keyword evidence="2" id="KW-1185">Reference proteome</keyword>
<dbReference type="EMBL" id="BGPR01015978">
    <property type="protein sequence ID" value="GBN71370.1"/>
    <property type="molecule type" value="Genomic_DNA"/>
</dbReference>
<accession>A0A4Y2R7B8</accession>
<gene>
    <name evidence="1" type="ORF">AVEN_149346_1</name>
</gene>
<evidence type="ECO:0000313" key="2">
    <source>
        <dbReference type="Proteomes" id="UP000499080"/>
    </source>
</evidence>
<evidence type="ECO:0000313" key="1">
    <source>
        <dbReference type="EMBL" id="GBN71370.1"/>
    </source>
</evidence>
<proteinExistence type="predicted"/>
<dbReference type="Proteomes" id="UP000499080">
    <property type="component" value="Unassembled WGS sequence"/>
</dbReference>
<dbReference type="OrthoDB" id="6435758at2759"/>
<organism evidence="1 2">
    <name type="scientific">Araneus ventricosus</name>
    <name type="common">Orbweaver spider</name>
    <name type="synonym">Epeira ventricosa</name>
    <dbReference type="NCBI Taxonomy" id="182803"/>
    <lineage>
        <taxon>Eukaryota</taxon>
        <taxon>Metazoa</taxon>
        <taxon>Ecdysozoa</taxon>
        <taxon>Arthropoda</taxon>
        <taxon>Chelicerata</taxon>
        <taxon>Arachnida</taxon>
        <taxon>Araneae</taxon>
        <taxon>Araneomorphae</taxon>
        <taxon>Entelegynae</taxon>
        <taxon>Araneoidea</taxon>
        <taxon>Araneidae</taxon>
        <taxon>Araneus</taxon>
    </lineage>
</organism>
<protein>
    <recommendedName>
        <fullName evidence="3">SWIM-type domain-containing protein</fullName>
    </recommendedName>
</protein>
<name>A0A4Y2R7B8_ARAVE</name>
<dbReference type="AlphaFoldDB" id="A0A4Y2R7B8"/>
<comment type="caution">
    <text evidence="1">The sequence shown here is derived from an EMBL/GenBank/DDBJ whole genome shotgun (WGS) entry which is preliminary data.</text>
</comment>
<sequence>MKLERWHQQIKYEESGGTIMKRLDKSISIIMNSVAKKLLSRIMSSERGKLTHRMALIRKRQSTKMAEGYSFVQLNETSYVITKEVGPSIFTYNVEKTNTTCCCNIKCDQCSVCIHSMSCTCIDYCVKFVICKHIHYICLNAEKCIEFEETENSEEDALVIDINNHKEKQIYERESILPSVQYQDEDLNMKKGILL</sequence>
<reference evidence="1 2" key="1">
    <citation type="journal article" date="2019" name="Sci. Rep.">
        <title>Orb-weaving spider Araneus ventricosus genome elucidates the spidroin gene catalogue.</title>
        <authorList>
            <person name="Kono N."/>
            <person name="Nakamura H."/>
            <person name="Ohtoshi R."/>
            <person name="Moran D.A.P."/>
            <person name="Shinohara A."/>
            <person name="Yoshida Y."/>
            <person name="Fujiwara M."/>
            <person name="Mori M."/>
            <person name="Tomita M."/>
            <person name="Arakawa K."/>
        </authorList>
    </citation>
    <scope>NUCLEOTIDE SEQUENCE [LARGE SCALE GENOMIC DNA]</scope>
</reference>